<proteinExistence type="predicted"/>
<dbReference type="Proteomes" id="UP001152797">
    <property type="component" value="Unassembled WGS sequence"/>
</dbReference>
<protein>
    <submittedName>
        <fullName evidence="2">Uncharacterized protein</fullName>
    </submittedName>
</protein>
<keyword evidence="4" id="KW-1185">Reference proteome</keyword>
<dbReference type="EMBL" id="CAMXCT030000206">
    <property type="protein sequence ID" value="CAL4762800.1"/>
    <property type="molecule type" value="Genomic_DNA"/>
</dbReference>
<reference evidence="3 4" key="2">
    <citation type="submission" date="2024-05" db="EMBL/GenBank/DDBJ databases">
        <authorList>
            <person name="Chen Y."/>
            <person name="Shah S."/>
            <person name="Dougan E. K."/>
            <person name="Thang M."/>
            <person name="Chan C."/>
        </authorList>
    </citation>
    <scope>NUCLEOTIDE SEQUENCE [LARGE SCALE GENOMIC DNA]</scope>
</reference>
<organism evidence="2">
    <name type="scientific">Cladocopium goreaui</name>
    <dbReference type="NCBI Taxonomy" id="2562237"/>
    <lineage>
        <taxon>Eukaryota</taxon>
        <taxon>Sar</taxon>
        <taxon>Alveolata</taxon>
        <taxon>Dinophyceae</taxon>
        <taxon>Suessiales</taxon>
        <taxon>Symbiodiniaceae</taxon>
        <taxon>Cladocopium</taxon>
    </lineage>
</organism>
<sequence>MLPRAADLLATDDLEGLKRLVGIPAPVWAGFIQQVGDPGTNVQHLASVPAFVVAQACAAATLADGTAFHPINATQVGLVWRVARKTVFLKNGGNEEDFVDTEPWDNPRNQGNQNQGPPAVPDPPTRSSGVKEHVLKMASLLDQSDESELVPAPMDKVQEWVQRYVTTMGSTPEEEEEATDAKLAALYKRTVVLKQAPYCDFSVWTPFGRRALWSQKFRTYVPLGDGSYLVKELPGPQNPQQWLASWRVFKVAAWGLIALADDKGRAERLEKLRRGVIVDLQEEAPERRKQSNRDKRLARKRRLQDEGDELLKLRHQKDGHGHAGGKAGGKGISKDKGGAEICFSWAQGKGPCADVVVGGECKGRVKRAHKCQRCLSPGHKNDGTSSWFKPRRAMDVSEEPDWDPDEVSILQEEWNPRALALLKDQPDYAKYRSERVFRFVHLFSGPRDVLKEALETEAKKEGIRVAVESYDKLDSVGHDLSAEHPYVDLVDTAEEIDGYHSGFPCSSFSAVRSREGGPPPVRSRGWPYGLPSNNDAQQREADLGTVLAVRSTILAGKILDSQRAHKVGEVATLENPPGRETGPDIPSWELAELKEFLEN</sequence>
<dbReference type="AlphaFoldDB" id="A0A9P1BN96"/>
<evidence type="ECO:0000313" key="2">
    <source>
        <dbReference type="EMBL" id="CAI3975488.1"/>
    </source>
</evidence>
<evidence type="ECO:0000313" key="3">
    <source>
        <dbReference type="EMBL" id="CAL4762800.1"/>
    </source>
</evidence>
<gene>
    <name evidence="2" type="ORF">C1SCF055_LOCUS3793</name>
</gene>
<feature type="compositionally biased region" description="Gly residues" evidence="1">
    <location>
        <begin position="322"/>
        <end position="331"/>
    </location>
</feature>
<feature type="compositionally biased region" description="Acidic residues" evidence="1">
    <location>
        <begin position="94"/>
        <end position="103"/>
    </location>
</feature>
<evidence type="ECO:0000313" key="4">
    <source>
        <dbReference type="Proteomes" id="UP001152797"/>
    </source>
</evidence>
<comment type="caution">
    <text evidence="2">The sequence shown here is derived from an EMBL/GenBank/DDBJ whole genome shotgun (WGS) entry which is preliminary data.</text>
</comment>
<feature type="compositionally biased region" description="Low complexity" evidence="1">
    <location>
        <begin position="106"/>
        <end position="117"/>
    </location>
</feature>
<accession>A0A9P1BN96</accession>
<reference evidence="2" key="1">
    <citation type="submission" date="2022-10" db="EMBL/GenBank/DDBJ databases">
        <authorList>
            <person name="Chen Y."/>
            <person name="Dougan E. K."/>
            <person name="Chan C."/>
            <person name="Rhodes N."/>
            <person name="Thang M."/>
        </authorList>
    </citation>
    <scope>NUCLEOTIDE SEQUENCE</scope>
</reference>
<feature type="compositionally biased region" description="Basic and acidic residues" evidence="1">
    <location>
        <begin position="312"/>
        <end position="321"/>
    </location>
</feature>
<feature type="region of interest" description="Disordered" evidence="1">
    <location>
        <begin position="312"/>
        <end position="333"/>
    </location>
</feature>
<feature type="region of interest" description="Disordered" evidence="1">
    <location>
        <begin position="94"/>
        <end position="129"/>
    </location>
</feature>
<dbReference type="EMBL" id="CAMXCT020000206">
    <property type="protein sequence ID" value="CAL1128863.1"/>
    <property type="molecule type" value="Genomic_DNA"/>
</dbReference>
<name>A0A9P1BN96_9DINO</name>
<evidence type="ECO:0000256" key="1">
    <source>
        <dbReference type="SAM" id="MobiDB-lite"/>
    </source>
</evidence>
<dbReference type="EMBL" id="CAMXCT010000206">
    <property type="protein sequence ID" value="CAI3975488.1"/>
    <property type="molecule type" value="Genomic_DNA"/>
</dbReference>